<dbReference type="InterPro" id="IPR000847">
    <property type="entry name" value="LysR_HTH_N"/>
</dbReference>
<dbReference type="InterPro" id="IPR036388">
    <property type="entry name" value="WH-like_DNA-bd_sf"/>
</dbReference>
<organism evidence="6 7">
    <name type="scientific">Pendulispora brunnea</name>
    <dbReference type="NCBI Taxonomy" id="2905690"/>
    <lineage>
        <taxon>Bacteria</taxon>
        <taxon>Pseudomonadati</taxon>
        <taxon>Myxococcota</taxon>
        <taxon>Myxococcia</taxon>
        <taxon>Myxococcales</taxon>
        <taxon>Sorangiineae</taxon>
        <taxon>Pendulisporaceae</taxon>
        <taxon>Pendulispora</taxon>
    </lineage>
</organism>
<accession>A0ABZ2K4V3</accession>
<comment type="similarity">
    <text evidence="1">Belongs to the LysR transcriptional regulatory family.</text>
</comment>
<dbReference type="RefSeq" id="WP_394844316.1">
    <property type="nucleotide sequence ID" value="NZ_CP089982.1"/>
</dbReference>
<dbReference type="SUPFAM" id="SSF53850">
    <property type="entry name" value="Periplasmic binding protein-like II"/>
    <property type="match status" value="1"/>
</dbReference>
<name>A0ABZ2K4V3_9BACT</name>
<evidence type="ECO:0000256" key="2">
    <source>
        <dbReference type="ARBA" id="ARBA00023015"/>
    </source>
</evidence>
<evidence type="ECO:0000256" key="1">
    <source>
        <dbReference type="ARBA" id="ARBA00009437"/>
    </source>
</evidence>
<gene>
    <name evidence="6" type="ORF">LZC95_45600</name>
</gene>
<evidence type="ECO:0000259" key="5">
    <source>
        <dbReference type="PROSITE" id="PS50931"/>
    </source>
</evidence>
<evidence type="ECO:0000256" key="3">
    <source>
        <dbReference type="ARBA" id="ARBA00023125"/>
    </source>
</evidence>
<dbReference type="PRINTS" id="PR00039">
    <property type="entry name" value="HTHLYSR"/>
</dbReference>
<sequence>MAFTPLNALNSFLAVARRQSFAAAASELGVSPSSLSQSVRQLETRLGVTLLSRTTRSVSLTDAGRRLLEQAGPAIQQALDALKGSSARPGEVTGRVRLTVLPLAWDRVIAPILPRFGTRFPAVEVEVQIENRRANIVAEGLDGGITLEEFVARDMVHVRLTGSARFVVAASPRYVKKHGVPKTPRDLAAHNCICYRSPNTGRIWPWDLERGKRTWRVPVRGTFVTNDERAVLSLTEAGLGLGYVFEPDITAQLKSGSLQIVLEDFAASVPGFYLYFPSRAQVSPAFRAFIDVARETTARRAAGAS</sequence>
<dbReference type="Proteomes" id="UP001379533">
    <property type="component" value="Chromosome"/>
</dbReference>
<dbReference type="Pfam" id="PF03466">
    <property type="entry name" value="LysR_substrate"/>
    <property type="match status" value="1"/>
</dbReference>
<evidence type="ECO:0000313" key="6">
    <source>
        <dbReference type="EMBL" id="WXA93717.1"/>
    </source>
</evidence>
<dbReference type="EMBL" id="CP089982">
    <property type="protein sequence ID" value="WXA93717.1"/>
    <property type="molecule type" value="Genomic_DNA"/>
</dbReference>
<dbReference type="InterPro" id="IPR036390">
    <property type="entry name" value="WH_DNA-bd_sf"/>
</dbReference>
<evidence type="ECO:0000256" key="4">
    <source>
        <dbReference type="ARBA" id="ARBA00023163"/>
    </source>
</evidence>
<protein>
    <submittedName>
        <fullName evidence="6">LysR family transcriptional regulator</fullName>
    </submittedName>
</protein>
<evidence type="ECO:0000313" key="7">
    <source>
        <dbReference type="Proteomes" id="UP001379533"/>
    </source>
</evidence>
<feature type="domain" description="HTH lysR-type" evidence="5">
    <location>
        <begin position="4"/>
        <end position="61"/>
    </location>
</feature>
<dbReference type="InterPro" id="IPR058163">
    <property type="entry name" value="LysR-type_TF_proteobact-type"/>
</dbReference>
<proteinExistence type="inferred from homology"/>
<dbReference type="InterPro" id="IPR005119">
    <property type="entry name" value="LysR_subst-bd"/>
</dbReference>
<dbReference type="PANTHER" id="PTHR30537">
    <property type="entry name" value="HTH-TYPE TRANSCRIPTIONAL REGULATOR"/>
    <property type="match status" value="1"/>
</dbReference>
<dbReference type="Gene3D" id="1.10.10.10">
    <property type="entry name" value="Winged helix-like DNA-binding domain superfamily/Winged helix DNA-binding domain"/>
    <property type="match status" value="1"/>
</dbReference>
<dbReference type="Pfam" id="PF00126">
    <property type="entry name" value="HTH_1"/>
    <property type="match status" value="1"/>
</dbReference>
<dbReference type="PANTHER" id="PTHR30537:SF1">
    <property type="entry name" value="HTH-TYPE TRANSCRIPTIONAL REGULATOR PGRR"/>
    <property type="match status" value="1"/>
</dbReference>
<keyword evidence="7" id="KW-1185">Reference proteome</keyword>
<keyword evidence="4" id="KW-0804">Transcription</keyword>
<dbReference type="Gene3D" id="3.40.190.10">
    <property type="entry name" value="Periplasmic binding protein-like II"/>
    <property type="match status" value="2"/>
</dbReference>
<keyword evidence="2" id="KW-0805">Transcription regulation</keyword>
<dbReference type="SUPFAM" id="SSF46785">
    <property type="entry name" value="Winged helix' DNA-binding domain"/>
    <property type="match status" value="1"/>
</dbReference>
<dbReference type="PROSITE" id="PS50931">
    <property type="entry name" value="HTH_LYSR"/>
    <property type="match status" value="1"/>
</dbReference>
<keyword evidence="3" id="KW-0238">DNA-binding</keyword>
<reference evidence="6 7" key="1">
    <citation type="submission" date="2021-12" db="EMBL/GenBank/DDBJ databases">
        <title>Discovery of the Pendulisporaceae a myxobacterial family with distinct sporulation behavior and unique specialized metabolism.</title>
        <authorList>
            <person name="Garcia R."/>
            <person name="Popoff A."/>
            <person name="Bader C.D."/>
            <person name="Loehr J."/>
            <person name="Walesch S."/>
            <person name="Walt C."/>
            <person name="Boldt J."/>
            <person name="Bunk B."/>
            <person name="Haeckl F.J.F.P.J."/>
            <person name="Gunesch A.P."/>
            <person name="Birkelbach J."/>
            <person name="Nuebel U."/>
            <person name="Pietschmann T."/>
            <person name="Bach T."/>
            <person name="Mueller R."/>
        </authorList>
    </citation>
    <scope>NUCLEOTIDE SEQUENCE [LARGE SCALE GENOMIC DNA]</scope>
    <source>
        <strain evidence="6 7">MSr12523</strain>
    </source>
</reference>